<gene>
    <name evidence="1" type="ORF">UFOVP1236_23</name>
</gene>
<name>A0A6J5RFB4_9CAUD</name>
<organism evidence="1">
    <name type="scientific">uncultured Caudovirales phage</name>
    <dbReference type="NCBI Taxonomy" id="2100421"/>
    <lineage>
        <taxon>Viruses</taxon>
        <taxon>Duplodnaviria</taxon>
        <taxon>Heunggongvirae</taxon>
        <taxon>Uroviricota</taxon>
        <taxon>Caudoviricetes</taxon>
        <taxon>Peduoviridae</taxon>
        <taxon>Maltschvirus</taxon>
        <taxon>Maltschvirus maltsch</taxon>
    </lineage>
</organism>
<protein>
    <submittedName>
        <fullName evidence="1">Uncharacterized protein</fullName>
    </submittedName>
</protein>
<proteinExistence type="predicted"/>
<reference evidence="1" key="1">
    <citation type="submission" date="2020-05" db="EMBL/GenBank/DDBJ databases">
        <authorList>
            <person name="Chiriac C."/>
            <person name="Salcher M."/>
            <person name="Ghai R."/>
            <person name="Kavagutti S V."/>
        </authorList>
    </citation>
    <scope>NUCLEOTIDE SEQUENCE</scope>
</reference>
<dbReference type="EMBL" id="LR797190">
    <property type="protein sequence ID" value="CAB4192288.1"/>
    <property type="molecule type" value="Genomic_DNA"/>
</dbReference>
<sequence>MAMTPTEADAATLRGIGERMQSRGDEGVAALTFFIATLVEDCTPVPLDLAIDIVDEINTARET</sequence>
<accession>A0A6J5RFB4</accession>
<evidence type="ECO:0000313" key="1">
    <source>
        <dbReference type="EMBL" id="CAB4192288.1"/>
    </source>
</evidence>